<dbReference type="Pfam" id="PF09643">
    <property type="entry name" value="YopX"/>
    <property type="match status" value="1"/>
</dbReference>
<dbReference type="InterPro" id="IPR023385">
    <property type="entry name" value="YopX-like_C"/>
</dbReference>
<proteinExistence type="predicted"/>
<dbReference type="RefSeq" id="WP_011054426.1">
    <property type="nucleotide sequence ID" value="NC_004070.1"/>
</dbReference>
<protein>
    <recommendedName>
        <fullName evidence="1">YopX protein domain-containing protein</fullName>
    </recommendedName>
</protein>
<name>A0A0H2UU29_STRP3</name>
<evidence type="ECO:0000259" key="1">
    <source>
        <dbReference type="Pfam" id="PF09643"/>
    </source>
</evidence>
<gene>
    <name evidence="2" type="ordered locus">SpyM3_0695</name>
</gene>
<dbReference type="InterPro" id="IPR019096">
    <property type="entry name" value="YopX_protein"/>
</dbReference>
<reference evidence="2 3" key="1">
    <citation type="journal article" date="2002" name="Proc. Natl. Acad. Sci. U.S.A.">
        <title>Genome sequence of a serotype M3 strain of group A Streptococcus: phage-encoded toxins, the high-virulence phenotype, and clone emergence.</title>
        <authorList>
            <person name="Beres S.B."/>
            <person name="Sylva G.L."/>
            <person name="Barbian K.D."/>
            <person name="Lei B."/>
            <person name="Hoff J.S."/>
            <person name="Mammarella N.D."/>
            <person name="Liu M.Y."/>
            <person name="Smoot J.C."/>
            <person name="Porcella S.F."/>
            <person name="Parkins L.D."/>
            <person name="Campbell D.S."/>
            <person name="Smith T.M."/>
            <person name="McCormick J.K."/>
            <person name="Leung D.Y."/>
            <person name="Schlievert P.M."/>
            <person name="Musser J.M."/>
        </authorList>
    </citation>
    <scope>NUCLEOTIDE SEQUENCE [LARGE SCALE GENOMIC DNA]</scope>
    <source>
        <strain evidence="3">ATCC BAA-595 / MGAS315</strain>
    </source>
</reference>
<dbReference type="InterPro" id="IPR010024">
    <property type="entry name" value="CHP16711"/>
</dbReference>
<evidence type="ECO:0000313" key="3">
    <source>
        <dbReference type="Proteomes" id="UP000000564"/>
    </source>
</evidence>
<dbReference type="AlphaFoldDB" id="A0A0H2UU29"/>
<dbReference type="HOGENOM" id="CLU_107462_4_0_9"/>
<sequence length="144" mass="17192">MIPKYRAFNKKTKKMYGVDGFRAFERKIYRCSLADDEFRHGHMETIHFVEDSLDDYILMQSTDLEDKNGIEIFEDDVVKLKYTIASDLEFFRVTRFRGGSWRIDNRRRGSELWLRNKDCEVCGNVYQNPDLMDIIQETLESVKE</sequence>
<dbReference type="KEGG" id="spg:SpyM3_0695"/>
<evidence type="ECO:0000313" key="2">
    <source>
        <dbReference type="EMBL" id="AAM79302.1"/>
    </source>
</evidence>
<dbReference type="EMBL" id="AE014074">
    <property type="protein sequence ID" value="AAM79302.1"/>
    <property type="molecule type" value="Genomic_DNA"/>
</dbReference>
<organism evidence="2 3">
    <name type="scientific">Streptococcus pyogenes serotype M3 (strain ATCC BAA-595 / MGAS315)</name>
    <dbReference type="NCBI Taxonomy" id="198466"/>
    <lineage>
        <taxon>Bacteria</taxon>
        <taxon>Bacillati</taxon>
        <taxon>Bacillota</taxon>
        <taxon>Bacilli</taxon>
        <taxon>Lactobacillales</taxon>
        <taxon>Streptococcaceae</taxon>
        <taxon>Streptococcus</taxon>
    </lineage>
</organism>
<accession>A0A0H2UU29</accession>
<dbReference type="Gene3D" id="2.30.30.290">
    <property type="entry name" value="YopX-like domains"/>
    <property type="match status" value="1"/>
</dbReference>
<dbReference type="Proteomes" id="UP000000564">
    <property type="component" value="Chromosome"/>
</dbReference>
<dbReference type="NCBIfam" id="TIGR01671">
    <property type="entry name" value="phage_TIGR01671"/>
    <property type="match status" value="1"/>
</dbReference>
<feature type="domain" description="YopX protein" evidence="1">
    <location>
        <begin position="4"/>
        <end position="133"/>
    </location>
</feature>
<dbReference type="SUPFAM" id="SSF159006">
    <property type="entry name" value="YopX-like"/>
    <property type="match status" value="1"/>
</dbReference>